<feature type="domain" description="Rhodanese" evidence="1">
    <location>
        <begin position="21"/>
        <end position="106"/>
    </location>
</feature>
<dbReference type="SUPFAM" id="SSF52821">
    <property type="entry name" value="Rhodanese/Cell cycle control phosphatase"/>
    <property type="match status" value="1"/>
</dbReference>
<evidence type="ECO:0000313" key="3">
    <source>
        <dbReference type="Proteomes" id="UP000663499"/>
    </source>
</evidence>
<dbReference type="InterPro" id="IPR001307">
    <property type="entry name" value="Thiosulphate_STrfase_CS"/>
</dbReference>
<dbReference type="KEGG" id="alka:J0B03_02055"/>
<reference evidence="2" key="1">
    <citation type="submission" date="2021-03" db="EMBL/GenBank/DDBJ databases">
        <title>Alkalibacter marinus sp. nov., isolated from tidal flat sediment.</title>
        <authorList>
            <person name="Namirimu T."/>
            <person name="Yang J.-A."/>
            <person name="Yang S.-H."/>
            <person name="Kim Y.-J."/>
            <person name="Kwon K.K."/>
        </authorList>
    </citation>
    <scope>NUCLEOTIDE SEQUENCE</scope>
    <source>
        <strain evidence="2">ES005</strain>
    </source>
</reference>
<dbReference type="PROSITE" id="PS50206">
    <property type="entry name" value="RHODANESE_3"/>
    <property type="match status" value="1"/>
</dbReference>
<dbReference type="InterPro" id="IPR036873">
    <property type="entry name" value="Rhodanese-like_dom_sf"/>
</dbReference>
<dbReference type="PANTHER" id="PTHR43031:SF17">
    <property type="entry name" value="SULFURTRANSFERASE YTWF-RELATED"/>
    <property type="match status" value="1"/>
</dbReference>
<dbReference type="GO" id="GO:0004792">
    <property type="term" value="F:thiosulfate-cyanide sulfurtransferase activity"/>
    <property type="evidence" value="ECO:0007669"/>
    <property type="project" value="InterPro"/>
</dbReference>
<proteinExistence type="predicted"/>
<protein>
    <submittedName>
        <fullName evidence="2">Rhodanese-like domain-containing protein</fullName>
    </submittedName>
</protein>
<dbReference type="PROSITE" id="PS00380">
    <property type="entry name" value="RHODANESE_1"/>
    <property type="match status" value="1"/>
</dbReference>
<dbReference type="RefSeq" id="WP_207300232.1">
    <property type="nucleotide sequence ID" value="NZ_CP071444.1"/>
</dbReference>
<dbReference type="AlphaFoldDB" id="A0A974XFN8"/>
<dbReference type="Gene3D" id="3.40.250.10">
    <property type="entry name" value="Rhodanese-like domain"/>
    <property type="match status" value="1"/>
</dbReference>
<dbReference type="EMBL" id="CP071444">
    <property type="protein sequence ID" value="QSX08891.1"/>
    <property type="molecule type" value="Genomic_DNA"/>
</dbReference>
<organism evidence="2 3">
    <name type="scientific">Alkalibacter rhizosphaerae</name>
    <dbReference type="NCBI Taxonomy" id="2815577"/>
    <lineage>
        <taxon>Bacteria</taxon>
        <taxon>Bacillati</taxon>
        <taxon>Bacillota</taxon>
        <taxon>Clostridia</taxon>
        <taxon>Eubacteriales</taxon>
        <taxon>Eubacteriaceae</taxon>
        <taxon>Alkalibacter</taxon>
    </lineage>
</organism>
<dbReference type="SMART" id="SM00450">
    <property type="entry name" value="RHOD"/>
    <property type="match status" value="1"/>
</dbReference>
<dbReference type="Pfam" id="PF00581">
    <property type="entry name" value="Rhodanese"/>
    <property type="match status" value="1"/>
</dbReference>
<dbReference type="CDD" id="cd00158">
    <property type="entry name" value="RHOD"/>
    <property type="match status" value="1"/>
</dbReference>
<dbReference type="Proteomes" id="UP000663499">
    <property type="component" value="Chromosome"/>
</dbReference>
<dbReference type="InterPro" id="IPR001763">
    <property type="entry name" value="Rhodanese-like_dom"/>
</dbReference>
<evidence type="ECO:0000259" key="1">
    <source>
        <dbReference type="PROSITE" id="PS50206"/>
    </source>
</evidence>
<accession>A0A974XFN8</accession>
<dbReference type="InterPro" id="IPR050229">
    <property type="entry name" value="GlpE_sulfurtransferase"/>
</dbReference>
<gene>
    <name evidence="2" type="ORF">J0B03_02055</name>
</gene>
<evidence type="ECO:0000313" key="2">
    <source>
        <dbReference type="EMBL" id="QSX08891.1"/>
    </source>
</evidence>
<sequence>MFAFLKNNQNYKVINVNDLAGTHNKDLIDIREPGEYLRGHVPGAKNVPMQLLLSNPEAYLQKDKNYKIICQSGGRSSRACAMLSDMGYDVTNVAGGTGYYVGQLKR</sequence>
<dbReference type="PANTHER" id="PTHR43031">
    <property type="entry name" value="FAD-DEPENDENT OXIDOREDUCTASE"/>
    <property type="match status" value="1"/>
</dbReference>
<keyword evidence="3" id="KW-1185">Reference proteome</keyword>
<name>A0A974XFN8_9FIRM</name>